<evidence type="ECO:0000313" key="9">
    <source>
        <dbReference type="Proteomes" id="UP000017559"/>
    </source>
</evidence>
<dbReference type="FunFam" id="3.30.70.270:FF:000020">
    <property type="entry name" value="Transposon Tf2-6 polyprotein-like Protein"/>
    <property type="match status" value="1"/>
</dbReference>
<keyword evidence="6 8" id="KW-0695">RNA-directed DNA polymerase</keyword>
<dbReference type="HOGENOM" id="CLU_000384_33_2_1"/>
<dbReference type="EMBL" id="AWSO01002754">
    <property type="protein sequence ID" value="ESK81029.1"/>
    <property type="molecule type" value="Genomic_DNA"/>
</dbReference>
<proteinExistence type="predicted"/>
<keyword evidence="5" id="KW-0378">Hydrolase</keyword>
<dbReference type="InterPro" id="IPR043128">
    <property type="entry name" value="Rev_trsase/Diguanyl_cyclase"/>
</dbReference>
<dbReference type="Gene3D" id="3.30.70.270">
    <property type="match status" value="2"/>
</dbReference>
<dbReference type="Pfam" id="PF00078">
    <property type="entry name" value="RVT_1"/>
    <property type="match status" value="1"/>
</dbReference>
<organism evidence="8 9">
    <name type="scientific">Moniliophthora roreri (strain MCA 2997)</name>
    <name type="common">Cocoa frosty pod rot fungus</name>
    <name type="synonym">Crinipellis roreri</name>
    <dbReference type="NCBI Taxonomy" id="1381753"/>
    <lineage>
        <taxon>Eukaryota</taxon>
        <taxon>Fungi</taxon>
        <taxon>Dikarya</taxon>
        <taxon>Basidiomycota</taxon>
        <taxon>Agaricomycotina</taxon>
        <taxon>Agaricomycetes</taxon>
        <taxon>Agaricomycetidae</taxon>
        <taxon>Agaricales</taxon>
        <taxon>Marasmiineae</taxon>
        <taxon>Marasmiaceae</taxon>
        <taxon>Moniliophthora</taxon>
    </lineage>
</organism>
<gene>
    <name evidence="8" type="ORF">Moror_16278</name>
</gene>
<dbReference type="PROSITE" id="PS50878">
    <property type="entry name" value="RT_POL"/>
    <property type="match status" value="1"/>
</dbReference>
<dbReference type="GO" id="GO:0016787">
    <property type="term" value="F:hydrolase activity"/>
    <property type="evidence" value="ECO:0007669"/>
    <property type="project" value="UniProtKB-KW"/>
</dbReference>
<evidence type="ECO:0000256" key="2">
    <source>
        <dbReference type="ARBA" id="ARBA00022695"/>
    </source>
</evidence>
<evidence type="ECO:0000256" key="4">
    <source>
        <dbReference type="ARBA" id="ARBA00022759"/>
    </source>
</evidence>
<evidence type="ECO:0000256" key="6">
    <source>
        <dbReference type="ARBA" id="ARBA00022918"/>
    </source>
</evidence>
<keyword evidence="4" id="KW-0255">Endonuclease</keyword>
<dbReference type="Proteomes" id="UP000017559">
    <property type="component" value="Unassembled WGS sequence"/>
</dbReference>
<keyword evidence="2" id="KW-0548">Nucleotidyltransferase</keyword>
<comment type="caution">
    <text evidence="8">The sequence shown here is derived from an EMBL/GenBank/DDBJ whole genome shotgun (WGS) entry which is preliminary data.</text>
</comment>
<keyword evidence="9" id="KW-1185">Reference proteome</keyword>
<dbReference type="GO" id="GO:0004519">
    <property type="term" value="F:endonuclease activity"/>
    <property type="evidence" value="ECO:0007669"/>
    <property type="project" value="UniProtKB-KW"/>
</dbReference>
<protein>
    <submittedName>
        <fullName evidence="8">Reverse transcriptase-rnase h-integrase</fullName>
    </submittedName>
</protein>
<evidence type="ECO:0000259" key="7">
    <source>
        <dbReference type="PROSITE" id="PS50878"/>
    </source>
</evidence>
<dbReference type="InterPro" id="IPR041373">
    <property type="entry name" value="RT_RNaseH"/>
</dbReference>
<keyword evidence="1" id="KW-0808">Transferase</keyword>
<dbReference type="Pfam" id="PF17917">
    <property type="entry name" value="RT_RNaseH"/>
    <property type="match status" value="1"/>
</dbReference>
<dbReference type="AlphaFoldDB" id="V2XNE5"/>
<sequence>MVKRLMKPFIGILDETKELDTGILDKVEDDEVLIWSFIKGEEDSDEVRINAKLSASQVLAQAHEVKAKPLEELLPPYLSDYSDRFEKKKAERFPPSRPYDHMIDLKLDFKPRDCKIYSLSPKERIEQDKFLDENLRKGYIRPSKSPMASPFFFVAKKEAGALRPCQDYRDLNNGTIKNRYPLPLVTDLVDKLKTAKIFMKLDLRNGYNNIRIKDGDQWKAVFKTPRGLFEPTVMFFGSTNSPATFQAFMNDILKDFIDKGWCVVYMDDILIFSDKINIHRLRTRHVLERLRENDLYLKLEKCEFEVMKMLFLGMVITPGHISMDETKLAGIKDWEVPKTIKGVRSFLGFANFYCKFIGKYAELVRPLHELTKKDTKFEWTKLRDVAFNVLKVKFLQQPILQMPDDEKPFIIEADASKWATGAVLKQQGSDGELHPCGYISHAFTATERNYEIYDHELLAIMNALKAWEHYLLGGAHPVTVLSDHKNLTYFWTAQKLNRRQARLSLYLTQFNLRLVHVPGTKMVQSDALSRRPDLVDEEENDNDDIVMLPDKLFVNVIDAELKTILEDALPRDEFLQMTMESLIEKGTPPIKSSLQDWRTKGNLLFYKDRIYVPNDATLRQLIVKTIHEALPHGHPGQWNT</sequence>
<dbReference type="KEGG" id="mrr:Moror_16278"/>
<reference evidence="8 9" key="1">
    <citation type="journal article" date="2014" name="BMC Genomics">
        <title>Genome and secretome analysis of the hemibiotrophic fungal pathogen, Moniliophthora roreri, which causes frosty pod rot disease of cacao: mechanisms of the biotrophic and necrotrophic phases.</title>
        <authorList>
            <person name="Meinhardt L.W."/>
            <person name="Costa G.G.L."/>
            <person name="Thomazella D.P.T."/>
            <person name="Teixeira P.J.P.L."/>
            <person name="Carazzolle M.F."/>
            <person name="Schuster S.C."/>
            <person name="Carlson J.E."/>
            <person name="Guiltinan M.J."/>
            <person name="Mieczkowski P."/>
            <person name="Farmer A."/>
            <person name="Ramaraj T."/>
            <person name="Crozier J."/>
            <person name="Davis R.E."/>
            <person name="Shao J."/>
            <person name="Melnick R.L."/>
            <person name="Pereira G.A.G."/>
            <person name="Bailey B.A."/>
        </authorList>
    </citation>
    <scope>NUCLEOTIDE SEQUENCE [LARGE SCALE GENOMIC DNA]</scope>
    <source>
        <strain evidence="8 9">MCA 2997</strain>
    </source>
</reference>
<dbReference type="InterPro" id="IPR000477">
    <property type="entry name" value="RT_dom"/>
</dbReference>
<dbReference type="PANTHER" id="PTHR37984:SF5">
    <property type="entry name" value="PROTEIN NYNRIN-LIKE"/>
    <property type="match status" value="1"/>
</dbReference>
<dbReference type="OrthoDB" id="5599418at2759"/>
<keyword evidence="3" id="KW-0540">Nuclease</keyword>
<evidence type="ECO:0000256" key="1">
    <source>
        <dbReference type="ARBA" id="ARBA00022679"/>
    </source>
</evidence>
<accession>V2XNE5</accession>
<dbReference type="InterPro" id="IPR050951">
    <property type="entry name" value="Retrovirus_Pol_polyprotein"/>
</dbReference>
<dbReference type="CDD" id="cd09274">
    <property type="entry name" value="RNase_HI_RT_Ty3"/>
    <property type="match status" value="1"/>
</dbReference>
<evidence type="ECO:0000256" key="5">
    <source>
        <dbReference type="ARBA" id="ARBA00022801"/>
    </source>
</evidence>
<feature type="domain" description="Reverse transcriptase" evidence="7">
    <location>
        <begin position="135"/>
        <end position="316"/>
    </location>
</feature>
<dbReference type="InterPro" id="IPR043502">
    <property type="entry name" value="DNA/RNA_pol_sf"/>
</dbReference>
<feature type="non-terminal residue" evidence="8">
    <location>
        <position position="640"/>
    </location>
</feature>
<dbReference type="GO" id="GO:0003964">
    <property type="term" value="F:RNA-directed DNA polymerase activity"/>
    <property type="evidence" value="ECO:0007669"/>
    <property type="project" value="UniProtKB-KW"/>
</dbReference>
<name>V2XNE5_MONRO</name>
<evidence type="ECO:0000313" key="8">
    <source>
        <dbReference type="EMBL" id="ESK81029.1"/>
    </source>
</evidence>
<dbReference type="SUPFAM" id="SSF56672">
    <property type="entry name" value="DNA/RNA polymerases"/>
    <property type="match status" value="1"/>
</dbReference>
<dbReference type="PANTHER" id="PTHR37984">
    <property type="entry name" value="PROTEIN CBG26694"/>
    <property type="match status" value="1"/>
</dbReference>
<dbReference type="Gene3D" id="3.10.20.370">
    <property type="match status" value="1"/>
</dbReference>
<dbReference type="CDD" id="cd01647">
    <property type="entry name" value="RT_LTR"/>
    <property type="match status" value="1"/>
</dbReference>
<evidence type="ECO:0000256" key="3">
    <source>
        <dbReference type="ARBA" id="ARBA00022722"/>
    </source>
</evidence>
<dbReference type="Gene3D" id="3.10.10.10">
    <property type="entry name" value="HIV Type 1 Reverse Transcriptase, subunit A, domain 1"/>
    <property type="match status" value="1"/>
</dbReference>